<dbReference type="GeneID" id="87920963"/>
<dbReference type="RefSeq" id="XP_062754687.1">
    <property type="nucleotide sequence ID" value="XM_062901058.1"/>
</dbReference>
<comment type="caution">
    <text evidence="2">The sequence shown here is derived from an EMBL/GenBank/DDBJ whole genome shotgun (WGS) entry which is preliminary data.</text>
</comment>
<name>A0AAE1M408_9HYPO</name>
<organism evidence="2 3">
    <name type="scientific">Trichoderma aggressivum f. europaeum</name>
    <dbReference type="NCBI Taxonomy" id="173218"/>
    <lineage>
        <taxon>Eukaryota</taxon>
        <taxon>Fungi</taxon>
        <taxon>Dikarya</taxon>
        <taxon>Ascomycota</taxon>
        <taxon>Pezizomycotina</taxon>
        <taxon>Sordariomycetes</taxon>
        <taxon>Hypocreomycetidae</taxon>
        <taxon>Hypocreales</taxon>
        <taxon>Hypocreaceae</taxon>
        <taxon>Trichoderma</taxon>
    </lineage>
</organism>
<proteinExistence type="predicted"/>
<reference evidence="2" key="1">
    <citation type="submission" date="2023-11" db="EMBL/GenBank/DDBJ databases">
        <title>The genome sequences of three competitors of mushroom-forming fungi.</title>
        <authorList>
            <person name="Beijen E."/>
            <person name="Ohm R.A."/>
        </authorList>
    </citation>
    <scope>NUCLEOTIDE SEQUENCE</scope>
    <source>
        <strain evidence="2">CBS 100526</strain>
    </source>
</reference>
<feature type="compositionally biased region" description="Basic and acidic residues" evidence="1">
    <location>
        <begin position="24"/>
        <end position="35"/>
    </location>
</feature>
<gene>
    <name evidence="2" type="ORF">Triagg1_6434</name>
</gene>
<keyword evidence="3" id="KW-1185">Reference proteome</keyword>
<feature type="compositionally biased region" description="Polar residues" evidence="1">
    <location>
        <begin position="56"/>
        <end position="66"/>
    </location>
</feature>
<protein>
    <submittedName>
        <fullName evidence="2">Uncharacterized protein</fullName>
    </submittedName>
</protein>
<evidence type="ECO:0000256" key="1">
    <source>
        <dbReference type="SAM" id="MobiDB-lite"/>
    </source>
</evidence>
<evidence type="ECO:0000313" key="2">
    <source>
        <dbReference type="EMBL" id="KAK4071067.1"/>
    </source>
</evidence>
<sequence length="122" mass="13926">MNGKSSSQWLRRLRNNVSAPKRKPSIEKKLHDEIMKSFLGQTETEQEPQEPVAKSASATSPSHVETQIRNTIRYVTQLMVRLNEKKAIFNVVDTYQKNGQDSVQHLKQQCLQDIDGSSNTSR</sequence>
<evidence type="ECO:0000313" key="3">
    <source>
        <dbReference type="Proteomes" id="UP001273209"/>
    </source>
</evidence>
<dbReference type="Proteomes" id="UP001273209">
    <property type="component" value="Unassembled WGS sequence"/>
</dbReference>
<accession>A0AAE1M408</accession>
<feature type="region of interest" description="Disordered" evidence="1">
    <location>
        <begin position="1"/>
        <end position="66"/>
    </location>
</feature>
<dbReference type="EMBL" id="JAWRVG010000025">
    <property type="protein sequence ID" value="KAK4071067.1"/>
    <property type="molecule type" value="Genomic_DNA"/>
</dbReference>
<dbReference type="AlphaFoldDB" id="A0AAE1M408"/>